<feature type="region of interest" description="Disordered" evidence="1">
    <location>
        <begin position="33"/>
        <end position="81"/>
    </location>
</feature>
<dbReference type="EMBL" id="KN294008">
    <property type="protein sequence ID" value="EEH35197.1"/>
    <property type="molecule type" value="Genomic_DNA"/>
</dbReference>
<dbReference type="InterPro" id="IPR057394">
    <property type="entry name" value="PIGBOS1"/>
</dbReference>
<sequence>MGRLHGFVPVALAVGFGVLNGYVTFAPSFMSPEADQKNKKANEKDSSLSPSLRPTRHAVINSTASPDTDRNIETTPESSKL</sequence>
<feature type="compositionally biased region" description="Basic and acidic residues" evidence="1">
    <location>
        <begin position="34"/>
        <end position="46"/>
    </location>
</feature>
<dbReference type="eggNOG" id="ENOG502TAUN">
    <property type="taxonomic scope" value="Eukaryota"/>
</dbReference>
<organism evidence="3 4">
    <name type="scientific">Paracoccidioides lutzii (strain ATCC MYA-826 / Pb01)</name>
    <name type="common">Paracoccidioides brasiliensis</name>
    <dbReference type="NCBI Taxonomy" id="502779"/>
    <lineage>
        <taxon>Eukaryota</taxon>
        <taxon>Fungi</taxon>
        <taxon>Dikarya</taxon>
        <taxon>Ascomycota</taxon>
        <taxon>Pezizomycotina</taxon>
        <taxon>Eurotiomycetes</taxon>
        <taxon>Eurotiomycetidae</taxon>
        <taxon>Onygenales</taxon>
        <taxon>Ajellomycetaceae</taxon>
        <taxon>Paracoccidioides</taxon>
    </lineage>
</organism>
<dbReference type="GeneID" id="9095210"/>
<dbReference type="AlphaFoldDB" id="C1H5P9"/>
<dbReference type="HOGENOM" id="CLU_171953_0_0_1"/>
<protein>
    <submittedName>
        <fullName evidence="3">Uncharacterized protein</fullName>
    </submittedName>
</protein>
<evidence type="ECO:0000313" key="3">
    <source>
        <dbReference type="EMBL" id="EEH35197.1"/>
    </source>
</evidence>
<dbReference type="Proteomes" id="UP000002059">
    <property type="component" value="Partially assembled WGS sequence"/>
</dbReference>
<dbReference type="KEGG" id="pbl:PAAG_06244"/>
<evidence type="ECO:0000313" key="4">
    <source>
        <dbReference type="Proteomes" id="UP000002059"/>
    </source>
</evidence>
<evidence type="ECO:0000256" key="2">
    <source>
        <dbReference type="SAM" id="Phobius"/>
    </source>
</evidence>
<feature type="transmembrane region" description="Helical" evidence="2">
    <location>
        <begin position="6"/>
        <end position="30"/>
    </location>
</feature>
<proteinExistence type="predicted"/>
<evidence type="ECO:0000256" key="1">
    <source>
        <dbReference type="SAM" id="MobiDB-lite"/>
    </source>
</evidence>
<dbReference type="RefSeq" id="XP_002791979.1">
    <property type="nucleotide sequence ID" value="XM_002791933.2"/>
</dbReference>
<dbReference type="OMA" id="PTRHAVI"/>
<keyword evidence="2" id="KW-0812">Transmembrane</keyword>
<accession>C1H5P9</accession>
<keyword evidence="2" id="KW-0472">Membrane</keyword>
<keyword evidence="2" id="KW-1133">Transmembrane helix</keyword>
<name>C1H5P9_PARBA</name>
<reference evidence="3 4" key="1">
    <citation type="journal article" date="2011" name="PLoS Genet.">
        <title>Comparative genomic analysis of human fungal pathogens causing paracoccidioidomycosis.</title>
        <authorList>
            <person name="Desjardins C.A."/>
            <person name="Champion M.D."/>
            <person name="Holder J.W."/>
            <person name="Muszewska A."/>
            <person name="Goldberg J."/>
            <person name="Bailao A.M."/>
            <person name="Brigido M.M."/>
            <person name="Ferreira M.E."/>
            <person name="Garcia A.M."/>
            <person name="Grynberg M."/>
            <person name="Gujja S."/>
            <person name="Heiman D.I."/>
            <person name="Henn M.R."/>
            <person name="Kodira C.D."/>
            <person name="Leon-Narvaez H."/>
            <person name="Longo L.V."/>
            <person name="Ma L.J."/>
            <person name="Malavazi I."/>
            <person name="Matsuo A.L."/>
            <person name="Morais F.V."/>
            <person name="Pereira M."/>
            <person name="Rodriguez-Brito S."/>
            <person name="Sakthikumar S."/>
            <person name="Salem-Izacc S.M."/>
            <person name="Sykes S.M."/>
            <person name="Teixeira M.M."/>
            <person name="Vallejo M.C."/>
            <person name="Walter M.E."/>
            <person name="Yandava C."/>
            <person name="Young S."/>
            <person name="Zeng Q."/>
            <person name="Zucker J."/>
            <person name="Felipe M.S."/>
            <person name="Goldman G.H."/>
            <person name="Haas B.J."/>
            <person name="McEwen J.G."/>
            <person name="Nino-Vega G."/>
            <person name="Puccia R."/>
            <person name="San-Blas G."/>
            <person name="Soares C.M."/>
            <person name="Birren B.W."/>
            <person name="Cuomo C.A."/>
        </authorList>
    </citation>
    <scope>NUCLEOTIDE SEQUENCE [LARGE SCALE GENOMIC DNA]</scope>
    <source>
        <strain evidence="4">ATCC MYA-826 / Pb01</strain>
    </source>
</reference>
<keyword evidence="4" id="KW-1185">Reference proteome</keyword>
<dbReference type="VEuPathDB" id="FungiDB:PAAG_06244"/>
<gene>
    <name evidence="3" type="ORF">PAAG_06244</name>
</gene>
<dbReference type="OrthoDB" id="4156743at2759"/>
<dbReference type="Pfam" id="PF23670">
    <property type="entry name" value="PIGBOS1"/>
    <property type="match status" value="1"/>
</dbReference>